<name>X1CNH2_9ZZZZ</name>
<sequence length="76" mass="7771">MSAASNLTILQALAALGPQVSQMGPAAQVQNVNFSQPQSAGTSGIASAMLGQGQQTPTTGPLLNAQMAYLNTQNRR</sequence>
<comment type="caution">
    <text evidence="2">The sequence shown here is derived from an EMBL/GenBank/DDBJ whole genome shotgun (WGS) entry which is preliminary data.</text>
</comment>
<feature type="region of interest" description="Disordered" evidence="1">
    <location>
        <begin position="34"/>
        <end position="63"/>
    </location>
</feature>
<protein>
    <submittedName>
        <fullName evidence="2">Uncharacterized protein</fullName>
    </submittedName>
</protein>
<dbReference type="EMBL" id="BART01027553">
    <property type="protein sequence ID" value="GAG94482.1"/>
    <property type="molecule type" value="Genomic_DNA"/>
</dbReference>
<evidence type="ECO:0000256" key="1">
    <source>
        <dbReference type="SAM" id="MobiDB-lite"/>
    </source>
</evidence>
<feature type="non-terminal residue" evidence="2">
    <location>
        <position position="76"/>
    </location>
</feature>
<proteinExistence type="predicted"/>
<evidence type="ECO:0000313" key="2">
    <source>
        <dbReference type="EMBL" id="GAG94482.1"/>
    </source>
</evidence>
<feature type="compositionally biased region" description="Polar residues" evidence="1">
    <location>
        <begin position="34"/>
        <end position="45"/>
    </location>
</feature>
<accession>X1CNH2</accession>
<dbReference type="AlphaFoldDB" id="X1CNH2"/>
<organism evidence="2">
    <name type="scientific">marine sediment metagenome</name>
    <dbReference type="NCBI Taxonomy" id="412755"/>
    <lineage>
        <taxon>unclassified sequences</taxon>
        <taxon>metagenomes</taxon>
        <taxon>ecological metagenomes</taxon>
    </lineage>
</organism>
<feature type="compositionally biased region" description="Polar residues" evidence="1">
    <location>
        <begin position="52"/>
        <end position="61"/>
    </location>
</feature>
<reference evidence="2" key="1">
    <citation type="journal article" date="2014" name="Front. Microbiol.">
        <title>High frequency of phylogenetically diverse reductive dehalogenase-homologous genes in deep subseafloor sedimentary metagenomes.</title>
        <authorList>
            <person name="Kawai M."/>
            <person name="Futagami T."/>
            <person name="Toyoda A."/>
            <person name="Takaki Y."/>
            <person name="Nishi S."/>
            <person name="Hori S."/>
            <person name="Arai W."/>
            <person name="Tsubouchi T."/>
            <person name="Morono Y."/>
            <person name="Uchiyama I."/>
            <person name="Ito T."/>
            <person name="Fujiyama A."/>
            <person name="Inagaki F."/>
            <person name="Takami H."/>
        </authorList>
    </citation>
    <scope>NUCLEOTIDE SEQUENCE</scope>
    <source>
        <strain evidence="2">Expedition CK06-06</strain>
    </source>
</reference>
<gene>
    <name evidence="2" type="ORF">S01H4_48828</name>
</gene>